<dbReference type="AlphaFoldDB" id="A0A1I7FUC5"/>
<dbReference type="STRING" id="392015.SAMN05421543_101458"/>
<protein>
    <submittedName>
        <fullName evidence="1">Uncharacterized protein</fullName>
    </submittedName>
</protein>
<dbReference type="RefSeq" id="WP_074949084.1">
    <property type="nucleotide sequence ID" value="NZ_FPBV01000001.1"/>
</dbReference>
<reference evidence="2" key="1">
    <citation type="submission" date="2016-10" db="EMBL/GenBank/DDBJ databases">
        <authorList>
            <person name="Varghese N."/>
        </authorList>
    </citation>
    <scope>NUCLEOTIDE SEQUENCE [LARGE SCALE GENOMIC DNA]</scope>
    <source>
        <strain evidence="2">DSM 17980</strain>
    </source>
</reference>
<evidence type="ECO:0000313" key="2">
    <source>
        <dbReference type="Proteomes" id="UP000183508"/>
    </source>
</evidence>
<proteinExistence type="predicted"/>
<dbReference type="EMBL" id="FPBV01000001">
    <property type="protein sequence ID" value="SFU39771.1"/>
    <property type="molecule type" value="Genomic_DNA"/>
</dbReference>
<accession>A0A1I7FUC5</accession>
<gene>
    <name evidence="1" type="ORF">SAMN05421543_101458</name>
</gene>
<keyword evidence="2" id="KW-1185">Reference proteome</keyword>
<evidence type="ECO:0000313" key="1">
    <source>
        <dbReference type="EMBL" id="SFU39771.1"/>
    </source>
</evidence>
<sequence length="99" mass="11059">MASTVDDIRDVRQRAAAILSGHKLRQLEEVGLAVVDRRRLEALEKVASQAWEVVIGAEKQVGCSYAVHGDEIDHLRRLLEGDVGEVVAVDKRRLEAMER</sequence>
<dbReference type="Proteomes" id="UP000183508">
    <property type="component" value="Unassembled WGS sequence"/>
</dbReference>
<name>A0A1I7FUC5_9BACL</name>
<dbReference type="OrthoDB" id="2378434at2"/>
<organism evidence="1 2">
    <name type="scientific">Alicyclobacillus macrosporangiidus</name>
    <dbReference type="NCBI Taxonomy" id="392015"/>
    <lineage>
        <taxon>Bacteria</taxon>
        <taxon>Bacillati</taxon>
        <taxon>Bacillota</taxon>
        <taxon>Bacilli</taxon>
        <taxon>Bacillales</taxon>
        <taxon>Alicyclobacillaceae</taxon>
        <taxon>Alicyclobacillus</taxon>
    </lineage>
</organism>